<dbReference type="RefSeq" id="WP_143879070.1">
    <property type="nucleotide sequence ID" value="NZ_BAABLZ010000001.1"/>
</dbReference>
<gene>
    <name evidence="2" type="ORF">FNZ56_06565</name>
</gene>
<dbReference type="AlphaFoldDB" id="A0A516V4Y6"/>
<sequence>MRWFPLLLLLAAFPALAGEPAFRPQWTATCKFGSTDFSLRFESRSGDAYQDDQVVTLVWGKAKPAPLPVGPALFEPARFVSDAKNYCRDIGAFEWSHGRLLLLIPRNGRPSSDQLIAVVIDAKTGAFVQNGGTLGAIWQDVRLLRHGQGFRVLLERSWHVEANDGGEFPAPDWMLLSEEQGRLVHEWEFDRK</sequence>
<accession>A0A516V4Y6</accession>
<name>A0A516V4Y6_9GAMM</name>
<proteinExistence type="predicted"/>
<feature type="signal peptide" evidence="1">
    <location>
        <begin position="1"/>
        <end position="17"/>
    </location>
</feature>
<dbReference type="OrthoDB" id="5952300at2"/>
<dbReference type="EMBL" id="CP041742">
    <property type="protein sequence ID" value="QDQ73558.1"/>
    <property type="molecule type" value="Genomic_DNA"/>
</dbReference>
<dbReference type="Proteomes" id="UP000315891">
    <property type="component" value="Chromosome"/>
</dbReference>
<organism evidence="2 3">
    <name type="scientific">Pseudoluteimonas lycopersici</name>
    <dbReference type="NCBI Taxonomy" id="1324796"/>
    <lineage>
        <taxon>Bacteria</taxon>
        <taxon>Pseudomonadati</taxon>
        <taxon>Pseudomonadota</taxon>
        <taxon>Gammaproteobacteria</taxon>
        <taxon>Lysobacterales</taxon>
        <taxon>Lysobacteraceae</taxon>
        <taxon>Pseudoluteimonas</taxon>
    </lineage>
</organism>
<evidence type="ECO:0000313" key="2">
    <source>
        <dbReference type="EMBL" id="QDQ73558.1"/>
    </source>
</evidence>
<protein>
    <submittedName>
        <fullName evidence="2">Uncharacterized protein</fullName>
    </submittedName>
</protein>
<feature type="chain" id="PRO_5021829460" evidence="1">
    <location>
        <begin position="18"/>
        <end position="192"/>
    </location>
</feature>
<reference evidence="2 3" key="1">
    <citation type="submission" date="2019-07" db="EMBL/GenBank/DDBJ databases">
        <title>Lysobacter weifangensis sp. nov., isolated from bensulfuron-methyl contaminated farmland soil.</title>
        <authorList>
            <person name="Zhao H."/>
        </authorList>
    </citation>
    <scope>NUCLEOTIDE SEQUENCE [LARGE SCALE GENOMIC DNA]</scope>
    <source>
        <strain evidence="2 3">CC-Bw-6</strain>
    </source>
</reference>
<keyword evidence="3" id="KW-1185">Reference proteome</keyword>
<evidence type="ECO:0000256" key="1">
    <source>
        <dbReference type="SAM" id="SignalP"/>
    </source>
</evidence>
<evidence type="ECO:0000313" key="3">
    <source>
        <dbReference type="Proteomes" id="UP000315891"/>
    </source>
</evidence>
<keyword evidence="1" id="KW-0732">Signal</keyword>